<reference evidence="2" key="2">
    <citation type="journal article" date="2020" name="Nat. Commun.">
        <title>Large-scale genome sequencing of mycorrhizal fungi provides insights into the early evolution of symbiotic traits.</title>
        <authorList>
            <person name="Miyauchi S."/>
            <person name="Kiss E."/>
            <person name="Kuo A."/>
            <person name="Drula E."/>
            <person name="Kohler A."/>
            <person name="Sanchez-Garcia M."/>
            <person name="Morin E."/>
            <person name="Andreopoulos B."/>
            <person name="Barry K.W."/>
            <person name="Bonito G."/>
            <person name="Buee M."/>
            <person name="Carver A."/>
            <person name="Chen C."/>
            <person name="Cichocki N."/>
            <person name="Clum A."/>
            <person name="Culley D."/>
            <person name="Crous P.W."/>
            <person name="Fauchery L."/>
            <person name="Girlanda M."/>
            <person name="Hayes R.D."/>
            <person name="Keri Z."/>
            <person name="LaButti K."/>
            <person name="Lipzen A."/>
            <person name="Lombard V."/>
            <person name="Magnuson J."/>
            <person name="Maillard F."/>
            <person name="Murat C."/>
            <person name="Nolan M."/>
            <person name="Ohm R.A."/>
            <person name="Pangilinan J."/>
            <person name="Pereira M.F."/>
            <person name="Perotto S."/>
            <person name="Peter M."/>
            <person name="Pfister S."/>
            <person name="Riley R."/>
            <person name="Sitrit Y."/>
            <person name="Stielow J.B."/>
            <person name="Szollosi G."/>
            <person name="Zifcakova L."/>
            <person name="Stursova M."/>
            <person name="Spatafora J.W."/>
            <person name="Tedersoo L."/>
            <person name="Vaario L.M."/>
            <person name="Yamada A."/>
            <person name="Yan M."/>
            <person name="Wang P."/>
            <person name="Xu J."/>
            <person name="Bruns T."/>
            <person name="Baldrian P."/>
            <person name="Vilgalys R."/>
            <person name="Dunand C."/>
            <person name="Henrissat B."/>
            <person name="Grigoriev I.V."/>
            <person name="Hibbett D."/>
            <person name="Nagy L.G."/>
            <person name="Martin F.M."/>
        </authorList>
    </citation>
    <scope>NUCLEOTIDE SEQUENCE</scope>
    <source>
        <strain evidence="2">BED1</strain>
    </source>
</reference>
<accession>A0AAD4BJF8</accession>
<gene>
    <name evidence="2" type="ORF">L210DRAFT_923111</name>
</gene>
<sequence>MASYIELIKKDVCCHKSCDASSWPFSVSEFVQSLKNDLKIPSWFKSGLAPYTNKRVIDLVHQLRASDEASNIDLWDTMDRIVDKEMEQRLHVVFNTALIDCARIRAVIEAERLTDTPYPKESFLVILVRNAILDAHAQLSSLEDIPVVLPRHFSGEAIPILNYIGKSFHASLVISISQEIPVDSESSSDVEHQSNDEEDSSIVSESFKHSPPTLSEWLYASETTPEDVEEEQAEIVPPPPFEAYFFAYRPSMAPPSTCHIPVLCMADEEQFSVLMSSLFYQRRVWRISDPLIGLEFSKYDTTVRLFVGWLEEDLSSDRVLPRVKPRVHLGEIGTPVKLDLSSPSAVLVVSRLLCSLESHVFAMRDSVRHSVGAVISETQSYSALSWRIDTDIRKENPIMEYNNTRETIIQWVESQKYSECEGAMPPRKKADKSSLHGSATSAPSPQQPTSTQPSYTTPPSSVASKEGGVPELWEPRKDDDGVPTFCSHLSCSKFAATSEQSDYRMFRWMFDRRVIPQSLPSDSEFREEYSAMTSFIWPDTWHDRKDLPPVDAALEPCVRELLKSVATLKTRPGAVKFIPAKEFPVDLRILQQSFSAIFQASRRSREKGKLQEKLYEATWRHDHDRLLFDFFIRLVQPRKGDATHTPMDNNSIAHLEDPLTRPTLEATLYLPKNDNLQRSVRRELQRSILKLINYQPTDLNSWMQRRGGPPDADLHEANHISYVFSQWSSWQRETDAETEDSMISKLGQFPSKGRCDALGRLLVELPNVSSKNVGHLTLVNHSTGKHDGSGGSNEVKVSARSEASAKTSRGTSKKSLTVPDASAATKRTNGMRYSIPSSSISTSMQSLDKEQVDSDSKDSVDMLTHKTQQLQLGPDATYLELPILAVEYRKVSDDLVKGTNQLRMYLTASVKFLQAVGITNAPVYGVQTDGSVVVLPAAVLRDDNFVYLFERLVERLDISTPLGAWHYATILCRLAKNHAKVLENKFEGIKEELVASLLRKGDLVEGWTRDDQIDRLIAENKAKNPPSQEKPKKQRSKEN</sequence>
<dbReference type="EMBL" id="WHUW01000038">
    <property type="protein sequence ID" value="KAF8432712.1"/>
    <property type="molecule type" value="Genomic_DNA"/>
</dbReference>
<evidence type="ECO:0000313" key="3">
    <source>
        <dbReference type="Proteomes" id="UP001194468"/>
    </source>
</evidence>
<evidence type="ECO:0000313" key="2">
    <source>
        <dbReference type="EMBL" id="KAF8432712.1"/>
    </source>
</evidence>
<comment type="caution">
    <text evidence="2">The sequence shown here is derived from an EMBL/GenBank/DDBJ whole genome shotgun (WGS) entry which is preliminary data.</text>
</comment>
<feature type="compositionally biased region" description="Low complexity" evidence="1">
    <location>
        <begin position="438"/>
        <end position="461"/>
    </location>
</feature>
<dbReference type="AlphaFoldDB" id="A0AAD4BJF8"/>
<reference evidence="2" key="1">
    <citation type="submission" date="2019-10" db="EMBL/GenBank/DDBJ databases">
        <authorList>
            <consortium name="DOE Joint Genome Institute"/>
            <person name="Kuo A."/>
            <person name="Miyauchi S."/>
            <person name="Kiss E."/>
            <person name="Drula E."/>
            <person name="Kohler A."/>
            <person name="Sanchez-Garcia M."/>
            <person name="Andreopoulos B."/>
            <person name="Barry K.W."/>
            <person name="Bonito G."/>
            <person name="Buee M."/>
            <person name="Carver A."/>
            <person name="Chen C."/>
            <person name="Cichocki N."/>
            <person name="Clum A."/>
            <person name="Culley D."/>
            <person name="Crous P.W."/>
            <person name="Fauchery L."/>
            <person name="Girlanda M."/>
            <person name="Hayes R."/>
            <person name="Keri Z."/>
            <person name="LaButti K."/>
            <person name="Lipzen A."/>
            <person name="Lombard V."/>
            <person name="Magnuson J."/>
            <person name="Maillard F."/>
            <person name="Morin E."/>
            <person name="Murat C."/>
            <person name="Nolan M."/>
            <person name="Ohm R."/>
            <person name="Pangilinan J."/>
            <person name="Pereira M."/>
            <person name="Perotto S."/>
            <person name="Peter M."/>
            <person name="Riley R."/>
            <person name="Sitrit Y."/>
            <person name="Stielow B."/>
            <person name="Szollosi G."/>
            <person name="Zifcakova L."/>
            <person name="Stursova M."/>
            <person name="Spatafora J.W."/>
            <person name="Tedersoo L."/>
            <person name="Vaario L.-M."/>
            <person name="Yamada A."/>
            <person name="Yan M."/>
            <person name="Wang P."/>
            <person name="Xu J."/>
            <person name="Bruns T."/>
            <person name="Baldrian P."/>
            <person name="Vilgalys R."/>
            <person name="Henrissat B."/>
            <person name="Grigoriev I.V."/>
            <person name="Hibbett D."/>
            <person name="Nagy L.G."/>
            <person name="Martin F.M."/>
        </authorList>
    </citation>
    <scope>NUCLEOTIDE SEQUENCE</scope>
    <source>
        <strain evidence="2">BED1</strain>
    </source>
</reference>
<keyword evidence="3" id="KW-1185">Reference proteome</keyword>
<feature type="region of interest" description="Disordered" evidence="1">
    <location>
        <begin position="781"/>
        <end position="827"/>
    </location>
</feature>
<feature type="region of interest" description="Disordered" evidence="1">
    <location>
        <begin position="1018"/>
        <end position="1039"/>
    </location>
</feature>
<feature type="compositionally biased region" description="Polar residues" evidence="1">
    <location>
        <begin position="804"/>
        <end position="815"/>
    </location>
</feature>
<name>A0AAD4BJF8_BOLED</name>
<feature type="region of interest" description="Disordered" evidence="1">
    <location>
        <begin position="420"/>
        <end position="477"/>
    </location>
</feature>
<organism evidence="2 3">
    <name type="scientific">Boletus edulis BED1</name>
    <dbReference type="NCBI Taxonomy" id="1328754"/>
    <lineage>
        <taxon>Eukaryota</taxon>
        <taxon>Fungi</taxon>
        <taxon>Dikarya</taxon>
        <taxon>Basidiomycota</taxon>
        <taxon>Agaricomycotina</taxon>
        <taxon>Agaricomycetes</taxon>
        <taxon>Agaricomycetidae</taxon>
        <taxon>Boletales</taxon>
        <taxon>Boletineae</taxon>
        <taxon>Boletaceae</taxon>
        <taxon>Boletoideae</taxon>
        <taxon>Boletus</taxon>
    </lineage>
</organism>
<proteinExistence type="predicted"/>
<feature type="region of interest" description="Disordered" evidence="1">
    <location>
        <begin position="184"/>
        <end position="209"/>
    </location>
</feature>
<evidence type="ECO:0000256" key="1">
    <source>
        <dbReference type="SAM" id="MobiDB-lite"/>
    </source>
</evidence>
<dbReference type="Proteomes" id="UP001194468">
    <property type="component" value="Unassembled WGS sequence"/>
</dbReference>
<protein>
    <submittedName>
        <fullName evidence="2">Uncharacterized protein</fullName>
    </submittedName>
</protein>